<feature type="transmembrane region" description="Helical" evidence="6">
    <location>
        <begin position="69"/>
        <end position="92"/>
    </location>
</feature>
<dbReference type="InterPro" id="IPR050638">
    <property type="entry name" value="AA-Vitamin_Transporters"/>
</dbReference>
<name>A0ABT1Z0S3_9RHOB</name>
<comment type="subcellular location">
    <subcellularLocation>
        <location evidence="1">Membrane</location>
        <topology evidence="1">Multi-pass membrane protein</topology>
    </subcellularLocation>
</comment>
<evidence type="ECO:0000259" key="7">
    <source>
        <dbReference type="Pfam" id="PF00892"/>
    </source>
</evidence>
<dbReference type="SUPFAM" id="SSF103481">
    <property type="entry name" value="Multidrug resistance efflux transporter EmrE"/>
    <property type="match status" value="2"/>
</dbReference>
<feature type="domain" description="EamA" evidence="7">
    <location>
        <begin position="154"/>
        <end position="289"/>
    </location>
</feature>
<feature type="transmembrane region" description="Helical" evidence="6">
    <location>
        <begin position="217"/>
        <end position="238"/>
    </location>
</feature>
<evidence type="ECO:0000256" key="3">
    <source>
        <dbReference type="ARBA" id="ARBA00022692"/>
    </source>
</evidence>
<accession>A0ABT1Z0S3</accession>
<evidence type="ECO:0000256" key="4">
    <source>
        <dbReference type="ARBA" id="ARBA00022989"/>
    </source>
</evidence>
<evidence type="ECO:0000313" key="8">
    <source>
        <dbReference type="EMBL" id="MCR8826744.1"/>
    </source>
</evidence>
<dbReference type="Gene3D" id="1.10.3730.20">
    <property type="match status" value="1"/>
</dbReference>
<comment type="similarity">
    <text evidence="2">Belongs to the EamA transporter family.</text>
</comment>
<dbReference type="InterPro" id="IPR000620">
    <property type="entry name" value="EamA_dom"/>
</dbReference>
<feature type="transmembrane region" description="Helical" evidence="6">
    <location>
        <begin position="272"/>
        <end position="289"/>
    </location>
</feature>
<dbReference type="InterPro" id="IPR037185">
    <property type="entry name" value="EmrE-like"/>
</dbReference>
<feature type="transmembrane region" description="Helical" evidence="6">
    <location>
        <begin position="156"/>
        <end position="175"/>
    </location>
</feature>
<comment type="caution">
    <text evidence="8">The sequence shown here is derived from an EMBL/GenBank/DDBJ whole genome shotgun (WGS) entry which is preliminary data.</text>
</comment>
<dbReference type="PANTHER" id="PTHR32322:SF2">
    <property type="entry name" value="EAMA DOMAIN-CONTAINING PROTEIN"/>
    <property type="match status" value="1"/>
</dbReference>
<keyword evidence="3 6" id="KW-0812">Transmembrane</keyword>
<keyword evidence="9" id="KW-1185">Reference proteome</keyword>
<evidence type="ECO:0000256" key="2">
    <source>
        <dbReference type="ARBA" id="ARBA00007362"/>
    </source>
</evidence>
<sequence>MERKKHMDTLGAVALIVFALNLAFNQVVVKVTNGGFGPVFLAGLRSVGGAVVLMIWMKASGVSFALPRSSYWGGIVSGLLFAVEFMCLFIALDLTTVGRVSIIFYSMPVWLALAAHVLLPSERLSVVRMIGLVLAMGGVVLALVDRSNGQASLVGDLLALFAAFCWAGIALCVRVTPLARVPPEQQLLWQLVISAPLLLLVAPLFGDLLRDVQPIHLWGLGFQIIAVASFGFLAWFWLMSIYPASSVASFSFLSPVFAVILGWFILGEHVGWTIWAALGLVAAGIFLINRK</sequence>
<feature type="transmembrane region" description="Helical" evidence="6">
    <location>
        <begin position="98"/>
        <end position="119"/>
    </location>
</feature>
<dbReference type="PANTHER" id="PTHR32322">
    <property type="entry name" value="INNER MEMBRANE TRANSPORTER"/>
    <property type="match status" value="1"/>
</dbReference>
<evidence type="ECO:0000256" key="6">
    <source>
        <dbReference type="SAM" id="Phobius"/>
    </source>
</evidence>
<keyword evidence="4 6" id="KW-1133">Transmembrane helix</keyword>
<evidence type="ECO:0000256" key="1">
    <source>
        <dbReference type="ARBA" id="ARBA00004141"/>
    </source>
</evidence>
<feature type="domain" description="EamA" evidence="7">
    <location>
        <begin position="10"/>
        <end position="143"/>
    </location>
</feature>
<feature type="transmembrane region" description="Helical" evidence="6">
    <location>
        <begin position="126"/>
        <end position="144"/>
    </location>
</feature>
<feature type="transmembrane region" description="Helical" evidence="6">
    <location>
        <begin position="187"/>
        <end position="205"/>
    </location>
</feature>
<reference evidence="8" key="1">
    <citation type="submission" date="2022-07" db="EMBL/GenBank/DDBJ databases">
        <title>Pseudosulfitobacter sp. strain AP-MA-4, whole genome sequence.</title>
        <authorList>
            <person name="Jiang Y."/>
        </authorList>
    </citation>
    <scope>NUCLEOTIDE SEQUENCE</scope>
    <source>
        <strain evidence="8">AP-MA-4</strain>
    </source>
</reference>
<feature type="transmembrane region" description="Helical" evidence="6">
    <location>
        <begin position="35"/>
        <end position="57"/>
    </location>
</feature>
<organism evidence="8 9">
    <name type="scientific">Pseudosulfitobacter koreensis</name>
    <dbReference type="NCBI Taxonomy" id="2968472"/>
    <lineage>
        <taxon>Bacteria</taxon>
        <taxon>Pseudomonadati</taxon>
        <taxon>Pseudomonadota</taxon>
        <taxon>Alphaproteobacteria</taxon>
        <taxon>Rhodobacterales</taxon>
        <taxon>Roseobacteraceae</taxon>
        <taxon>Pseudosulfitobacter</taxon>
    </lineage>
</organism>
<dbReference type="Proteomes" id="UP001165396">
    <property type="component" value="Unassembled WGS sequence"/>
</dbReference>
<evidence type="ECO:0000256" key="5">
    <source>
        <dbReference type="ARBA" id="ARBA00023136"/>
    </source>
</evidence>
<evidence type="ECO:0000313" key="9">
    <source>
        <dbReference type="Proteomes" id="UP001165396"/>
    </source>
</evidence>
<dbReference type="RefSeq" id="WP_258294471.1">
    <property type="nucleotide sequence ID" value="NZ_JANKJG010000005.1"/>
</dbReference>
<feature type="transmembrane region" description="Helical" evidence="6">
    <location>
        <begin position="247"/>
        <end position="266"/>
    </location>
</feature>
<dbReference type="EMBL" id="JANKJG010000005">
    <property type="protein sequence ID" value="MCR8826744.1"/>
    <property type="molecule type" value="Genomic_DNA"/>
</dbReference>
<keyword evidence="5 6" id="KW-0472">Membrane</keyword>
<protein>
    <submittedName>
        <fullName evidence="8">DMT family transporter</fullName>
    </submittedName>
</protein>
<dbReference type="Pfam" id="PF00892">
    <property type="entry name" value="EamA"/>
    <property type="match status" value="2"/>
</dbReference>
<gene>
    <name evidence="8" type="ORF">NTA49_09360</name>
</gene>
<proteinExistence type="inferred from homology"/>